<dbReference type="InterPro" id="IPR057601">
    <property type="entry name" value="Oar-like_b-barrel"/>
</dbReference>
<dbReference type="GO" id="GO:0030246">
    <property type="term" value="F:carbohydrate binding"/>
    <property type="evidence" value="ECO:0007669"/>
    <property type="project" value="InterPro"/>
</dbReference>
<dbReference type="OrthoDB" id="127030at2"/>
<sequence length="1246" mass="134652" precursor="true">MNGLRCLVLGIVCLLATLPAVNGQSVTGQISGVVVDPAGAVVPGAEVQLIHDLSQTVHRFVTESNGSFFFTGLVPGTYSLKVARPGFKSYDSKGITVATQERVDLHEVHLQVGDVSSTIEIQANAVHVATDSSDRSVSINLTQIEDTPTRGRNPISLIMTLPGTQSLAQSYDYRGWNGGGIPGVNGGQQGQIILNMDGAASQDSGNLNTGYISPSVDAIGEVKLLVSNYTAEYGGRTAGQLTVSTKNGTPQFHGSGYDYYRHESLNANEFFNNKTNVVRPRYRYQNFGGTVGGPLIVPGTHFNKARQKLFFFFSYDKLYNSTTSFATYTMPTALEKTGDFSKSVTTTGALIPIFDPNTQTPFPGNVIPANRISPQGQAMLNLFPNASPQGLALDPTGNRGYNFRYPQQQLRPLDDKILRVDYNISPKLQMFARLLQDYQAQNGYNVTVGPPGGAWGQFPASYHVQAAGALATLIYTFSPTVINEFSWGINRGLQGVGPTDNNSSNPNTGGVSTYSQSLLPLKDINGNALTLPRINQGSNILNLLPAVNFGLPANYSAQSAGQGVTAAPTFSLDSRWPFTGTDQLQTIQDKVTWVKASHTFKAGIYIEKQARNVSVYSVYNAAGTYYFGSDRANPLDTNYPYANAMAGSIFAYGDDNTKLVNHAHYTQIEWYLQDTWKASRRLTFDYGLRFYRVGDLNSRGANLGLFSAAAYDPSKVGQLLYPACSVASTTTTCPAANKIAINPKTGAVFPYVRQGTFDTSSYAAGTLPYSGIKYYNTHFWNVAPIQVSPRLGFAWDVFGDGKTAMRGGFGITTGRNWTVDYIGAQAAGQGPMMVPPTFLAPTVVYTNFQGLAGAQSVFTPQNVIGGTQNDIPQSTYNWSFGIQRELPFHMIADISYVGNALKNGYGQMYDGNAVAPLTTWKPSGCANPIQGGCPQAQFIDPTSNPANPGFYSTNLIRAMTGYAGLGNIIDFTNSYTNNYNSLQMQLNRRFGSLQWNINYTFSRTIVYNAPGTNSGTAGTNTAASQTALLQFVNAELTKNVQNRRHAINYNFGYDIPDVSRKFLSGNRVGNAILAGWHINGNGSIFAGNPYTVGCAATGQPAQFWTGTPTAYLPFRCQMGSNTFLPSGQLPSATEDPRLQVPLNAANFTLPGANSLGLGNTPPTLFYGPWLWTVDLSLAKMTRIAEGKTLELRVETFNTFNHFNPNNPNTSLTLNFASGANTNAAFGTIQGAQVQARHVALSARFKF</sequence>
<evidence type="ECO:0000256" key="1">
    <source>
        <dbReference type="SAM" id="SignalP"/>
    </source>
</evidence>
<organism evidence="3">
    <name type="scientific">Solibacter usitatus (strain Ellin6076)</name>
    <dbReference type="NCBI Taxonomy" id="234267"/>
    <lineage>
        <taxon>Bacteria</taxon>
        <taxon>Pseudomonadati</taxon>
        <taxon>Acidobacteriota</taxon>
        <taxon>Terriglobia</taxon>
        <taxon>Bryobacterales</taxon>
        <taxon>Solibacteraceae</taxon>
        <taxon>Candidatus Solibacter</taxon>
    </lineage>
</organism>
<dbReference type="Pfam" id="PF13620">
    <property type="entry name" value="CarboxypepD_reg"/>
    <property type="match status" value="1"/>
</dbReference>
<feature type="chain" id="PRO_5004162871" evidence="1">
    <location>
        <begin position="23"/>
        <end position="1246"/>
    </location>
</feature>
<feature type="domain" description="TonB-dependent transporter Oar-like beta-barrel" evidence="2">
    <location>
        <begin position="244"/>
        <end position="1238"/>
    </location>
</feature>
<keyword evidence="1" id="KW-0732">Signal</keyword>
<dbReference type="EMBL" id="CP000473">
    <property type="protein sequence ID" value="ABJ88715.1"/>
    <property type="molecule type" value="Genomic_DNA"/>
</dbReference>
<dbReference type="KEGG" id="sus:Acid_7817"/>
<evidence type="ECO:0000313" key="3">
    <source>
        <dbReference type="EMBL" id="ABJ88715.1"/>
    </source>
</evidence>
<gene>
    <name evidence="3" type="ordered locus">Acid_7817</name>
</gene>
<dbReference type="SUPFAM" id="SSF56935">
    <property type="entry name" value="Porins"/>
    <property type="match status" value="1"/>
</dbReference>
<feature type="signal peptide" evidence="1">
    <location>
        <begin position="1"/>
        <end position="22"/>
    </location>
</feature>
<reference evidence="3" key="1">
    <citation type="submission" date="2006-10" db="EMBL/GenBank/DDBJ databases">
        <title>Complete sequence of Solibacter usitatus Ellin6076.</title>
        <authorList>
            <consortium name="US DOE Joint Genome Institute"/>
            <person name="Copeland A."/>
            <person name="Lucas S."/>
            <person name="Lapidus A."/>
            <person name="Barry K."/>
            <person name="Detter J.C."/>
            <person name="Glavina del Rio T."/>
            <person name="Hammon N."/>
            <person name="Israni S."/>
            <person name="Dalin E."/>
            <person name="Tice H."/>
            <person name="Pitluck S."/>
            <person name="Thompson L.S."/>
            <person name="Brettin T."/>
            <person name="Bruce D."/>
            <person name="Han C."/>
            <person name="Tapia R."/>
            <person name="Gilna P."/>
            <person name="Schmutz J."/>
            <person name="Larimer F."/>
            <person name="Land M."/>
            <person name="Hauser L."/>
            <person name="Kyrpides N."/>
            <person name="Mikhailova N."/>
            <person name="Janssen P.H."/>
            <person name="Kuske C.R."/>
            <person name="Richardson P."/>
        </authorList>
    </citation>
    <scope>NUCLEOTIDE SEQUENCE</scope>
    <source>
        <strain evidence="3">Ellin6076</strain>
    </source>
</reference>
<dbReference type="InterPro" id="IPR013784">
    <property type="entry name" value="Carb-bd-like_fold"/>
</dbReference>
<dbReference type="InParanoid" id="Q01NQ5"/>
<evidence type="ECO:0000259" key="2">
    <source>
        <dbReference type="Pfam" id="PF25183"/>
    </source>
</evidence>
<dbReference type="HOGENOM" id="CLU_006298_0_0_0"/>
<accession>Q01NQ5</accession>
<dbReference type="Pfam" id="PF25183">
    <property type="entry name" value="OMP_b-brl_4"/>
    <property type="match status" value="1"/>
</dbReference>
<dbReference type="Gene3D" id="2.60.40.1120">
    <property type="entry name" value="Carboxypeptidase-like, regulatory domain"/>
    <property type="match status" value="1"/>
</dbReference>
<name>Q01NQ5_SOLUE</name>
<dbReference type="SUPFAM" id="SSF49452">
    <property type="entry name" value="Starch-binding domain-like"/>
    <property type="match status" value="1"/>
</dbReference>
<dbReference type="STRING" id="234267.Acid_7817"/>
<dbReference type="eggNOG" id="COG1452">
    <property type="taxonomic scope" value="Bacteria"/>
</dbReference>
<proteinExistence type="predicted"/>
<dbReference type="AlphaFoldDB" id="Q01NQ5"/>
<protein>
    <submittedName>
        <fullName evidence="3">Cna B domain protein</fullName>
    </submittedName>
</protein>